<dbReference type="AlphaFoldDB" id="A0A6M3X4V6"/>
<dbReference type="EMBL" id="MT143864">
    <property type="protein sequence ID" value="QJB03880.1"/>
    <property type="molecule type" value="Genomic_DNA"/>
</dbReference>
<gene>
    <name evidence="2" type="ORF">MM171A02433_0003</name>
    <name evidence="1" type="ORF">MM171B00540_0019</name>
</gene>
<accession>A0A6M3X4V6</accession>
<protein>
    <submittedName>
        <fullName evidence="2">Uncharacterized protein</fullName>
    </submittedName>
</protein>
<name>A0A6M3X4V6_9ZZZZ</name>
<evidence type="ECO:0000313" key="1">
    <source>
        <dbReference type="EMBL" id="QJB03880.1"/>
    </source>
</evidence>
<evidence type="ECO:0000313" key="2">
    <source>
        <dbReference type="EMBL" id="QJH92751.1"/>
    </source>
</evidence>
<reference evidence="2" key="1">
    <citation type="submission" date="2020-03" db="EMBL/GenBank/DDBJ databases">
        <title>The deep terrestrial virosphere.</title>
        <authorList>
            <person name="Holmfeldt K."/>
            <person name="Nilsson E."/>
            <person name="Simone D."/>
            <person name="Lopez-Fernandez M."/>
            <person name="Wu X."/>
            <person name="de Brujin I."/>
            <person name="Lundin D."/>
            <person name="Andersson A."/>
            <person name="Bertilsson S."/>
            <person name="Dopson M."/>
        </authorList>
    </citation>
    <scope>NUCLEOTIDE SEQUENCE</scope>
    <source>
        <strain evidence="2">MM171A02433</strain>
        <strain evidence="1">MM171B00540</strain>
    </source>
</reference>
<dbReference type="EMBL" id="MT143917">
    <property type="protein sequence ID" value="QJH92751.1"/>
    <property type="molecule type" value="Genomic_DNA"/>
</dbReference>
<sequence>MINKKGDVWAIAPRAFAQLEMKYLFLFDLIKKEIVGFADYGIIWIIYKEEEKFVRVPFARNRKWFIAMTSEPEMAILGRVKQIYVV</sequence>
<proteinExistence type="predicted"/>
<organism evidence="2">
    <name type="scientific">viral metagenome</name>
    <dbReference type="NCBI Taxonomy" id="1070528"/>
    <lineage>
        <taxon>unclassified sequences</taxon>
        <taxon>metagenomes</taxon>
        <taxon>organismal metagenomes</taxon>
    </lineage>
</organism>